<dbReference type="SUPFAM" id="SSF54675">
    <property type="entry name" value="Nicotinate/Quinolinate PRTase N-terminal domain-like"/>
    <property type="match status" value="1"/>
</dbReference>
<dbReference type="SUPFAM" id="SSF51690">
    <property type="entry name" value="Nicotinate/Quinolinate PRTase C-terminal domain-like"/>
    <property type="match status" value="1"/>
</dbReference>
<dbReference type="InterPro" id="IPR036068">
    <property type="entry name" value="Nicotinate_pribotase-like_C"/>
</dbReference>
<gene>
    <name evidence="3" type="ORF">TSPGSL018_19664</name>
</gene>
<reference evidence="3" key="1">
    <citation type="submission" date="2014-05" db="EMBL/GenBank/DDBJ databases">
        <title>The transcriptome of the halophilic microalga Tetraselmis sp. GSL018 isolated from the Great Salt Lake, Utah.</title>
        <authorList>
            <person name="Jinkerson R.E."/>
            <person name="D'Adamo S."/>
            <person name="Posewitz M.C."/>
        </authorList>
    </citation>
    <scope>NUCLEOTIDE SEQUENCE</scope>
    <source>
        <strain evidence="3">GSL018</strain>
    </source>
</reference>
<evidence type="ECO:0000313" key="3">
    <source>
        <dbReference type="EMBL" id="JAC63828.1"/>
    </source>
</evidence>
<name>A0A061QVT8_9CHLO</name>
<dbReference type="EMBL" id="GBEZ01023037">
    <property type="protein sequence ID" value="JAC63828.1"/>
    <property type="molecule type" value="Transcribed_RNA"/>
</dbReference>
<dbReference type="GO" id="GO:0009435">
    <property type="term" value="P:NAD+ biosynthetic process"/>
    <property type="evidence" value="ECO:0007669"/>
    <property type="project" value="UniProtKB-UniPathway"/>
</dbReference>
<protein>
    <submittedName>
        <fullName evidence="3">Uncharacterized protein</fullName>
    </submittedName>
</protein>
<organism evidence="3">
    <name type="scientific">Tetraselmis sp. GSL018</name>
    <dbReference type="NCBI Taxonomy" id="582737"/>
    <lineage>
        <taxon>Eukaryota</taxon>
        <taxon>Viridiplantae</taxon>
        <taxon>Chlorophyta</taxon>
        <taxon>core chlorophytes</taxon>
        <taxon>Chlorodendrophyceae</taxon>
        <taxon>Chlorodendrales</taxon>
        <taxon>Chlorodendraceae</taxon>
        <taxon>Tetraselmis</taxon>
    </lineage>
</organism>
<feature type="compositionally biased region" description="Basic and acidic residues" evidence="2">
    <location>
        <begin position="535"/>
        <end position="547"/>
    </location>
</feature>
<dbReference type="Gene3D" id="3.20.140.10">
    <property type="entry name" value="nicotinate phosphoribosyltransferase"/>
    <property type="match status" value="1"/>
</dbReference>
<sequence>MTDWDVFEVDHKRLVERTLFYSQLAGAAKQEQGWMKEMLESSAGRRIVSMQRDELLRLLINDAYKAKMHKVYARYFTGVTGDFALNVRRTTLSLLELREEHAGLFEELTASVERLCSLSPYTERTREALDRYFLFHTDEAMQQRAKANGVTRKLDWVTTREEGQEQLIAVASGPIESASHVETSLMQLVQEFMIRAQAHKLARQTGVRLDRTERLANSLGKLAGSVSRINAKAESCVGPSVRIALFAGRRSSDRVYLLLQNLFCMLHLKQWIGTSSIAAAECLHSVLMEHSCPGVEVRDGQVDRLTLIGTHAHEMQSVTQQLLCKYDYEGGDGGAPVCVSALLAHLLFMVINGRMEHATALCDTFGTRAFVAAALAADVPQEFIDDMAAKMPAEPPIPKGAKVFDLMKVWRLDSGDYREIAKDVLFAWEKRCMQAREQGLPQLPRPRIMNSNLESVDEVLEMMSLEEELRPIALGFGTLMDGFVPFHVGSGSGAANGALENPSLNMASVVMKAVQAYGPPHMPRGFKSMSSASKLGDEDGKLQVDPRLGEADREDLLHELQRMKQQVQVDPVKVSKALADGYHAVTRLNILGESPASSQGK</sequence>
<accession>A0A061QVT8</accession>
<dbReference type="AlphaFoldDB" id="A0A061QVT8"/>
<proteinExistence type="predicted"/>
<evidence type="ECO:0000256" key="1">
    <source>
        <dbReference type="ARBA" id="ARBA00004790"/>
    </source>
</evidence>
<comment type="pathway">
    <text evidence="1">Cofactor biosynthesis; NAD(+) biosynthesis.</text>
</comment>
<feature type="region of interest" description="Disordered" evidence="2">
    <location>
        <begin position="527"/>
        <end position="547"/>
    </location>
</feature>
<dbReference type="UniPathway" id="UPA00253"/>
<evidence type="ECO:0000256" key="2">
    <source>
        <dbReference type="SAM" id="MobiDB-lite"/>
    </source>
</evidence>